<gene>
    <name evidence="1" type="ORF">BECKH772A_GA0070896_1001031</name>
    <name evidence="2" type="ORF">BECKH772B_GA0070898_1001131</name>
    <name evidence="3" type="ORF">BECKH772C_GA0070978_1000931</name>
</gene>
<protein>
    <submittedName>
        <fullName evidence="2">Uncharacterized protein</fullName>
    </submittedName>
</protein>
<dbReference type="EMBL" id="CAADFG010000010">
    <property type="protein sequence ID" value="VFJ88673.1"/>
    <property type="molecule type" value="Genomic_DNA"/>
</dbReference>
<dbReference type="AlphaFoldDB" id="A0A450UE09"/>
<accession>A0A450UE09</accession>
<evidence type="ECO:0000313" key="2">
    <source>
        <dbReference type="EMBL" id="VFJ90783.1"/>
    </source>
</evidence>
<evidence type="ECO:0000313" key="1">
    <source>
        <dbReference type="EMBL" id="VFJ88673.1"/>
    </source>
</evidence>
<sequence>MGLIHGDIESMGVEDRILAGRVNNMGPAEQRRAYARSVNDGVKTRLDLEVLEEQIMKPAPRWRERTHER</sequence>
<evidence type="ECO:0000313" key="3">
    <source>
        <dbReference type="EMBL" id="VFJ96921.1"/>
    </source>
</evidence>
<name>A0A450UE09_9GAMM</name>
<proteinExistence type="predicted"/>
<dbReference type="EMBL" id="CAADFJ010000009">
    <property type="protein sequence ID" value="VFJ96921.1"/>
    <property type="molecule type" value="Genomic_DNA"/>
</dbReference>
<organism evidence="2">
    <name type="scientific">Candidatus Kentrum eta</name>
    <dbReference type="NCBI Taxonomy" id="2126337"/>
    <lineage>
        <taxon>Bacteria</taxon>
        <taxon>Pseudomonadati</taxon>
        <taxon>Pseudomonadota</taxon>
        <taxon>Gammaproteobacteria</taxon>
        <taxon>Candidatus Kentrum</taxon>
    </lineage>
</organism>
<dbReference type="EMBL" id="CAADFI010000011">
    <property type="protein sequence ID" value="VFJ90783.1"/>
    <property type="molecule type" value="Genomic_DNA"/>
</dbReference>
<reference evidence="2" key="1">
    <citation type="submission" date="2019-02" db="EMBL/GenBank/DDBJ databases">
        <authorList>
            <person name="Gruber-Vodicka R. H."/>
            <person name="Seah K. B. B."/>
        </authorList>
    </citation>
    <scope>NUCLEOTIDE SEQUENCE</scope>
    <source>
        <strain evidence="3">BECK_SA2B12</strain>
        <strain evidence="1">BECK_SA2B15</strain>
        <strain evidence="2">BECK_SA2B20</strain>
    </source>
</reference>